<dbReference type="Gene3D" id="1.10.3080.10">
    <property type="entry name" value="Clc chloride channel"/>
    <property type="match status" value="1"/>
</dbReference>
<dbReference type="Proteomes" id="UP001152797">
    <property type="component" value="Unassembled WGS sequence"/>
</dbReference>
<evidence type="ECO:0000256" key="10">
    <source>
        <dbReference type="PROSITE-ProRule" id="PRU00703"/>
    </source>
</evidence>
<comment type="caution">
    <text evidence="13">The sequence shown here is derived from an EMBL/GenBank/DDBJ whole genome shotgun (WGS) entry which is preliminary data.</text>
</comment>
<dbReference type="SMART" id="SM00116">
    <property type="entry name" value="CBS"/>
    <property type="match status" value="2"/>
</dbReference>
<dbReference type="SUPFAM" id="SSF54631">
    <property type="entry name" value="CBS-domain pair"/>
    <property type="match status" value="1"/>
</dbReference>
<keyword evidence="3 11" id="KW-0812">Transmembrane</keyword>
<keyword evidence="5 11" id="KW-1133">Transmembrane helix</keyword>
<feature type="transmembrane region" description="Helical" evidence="11">
    <location>
        <begin position="238"/>
        <end position="258"/>
    </location>
</feature>
<dbReference type="AlphaFoldDB" id="A0A9P1GF78"/>
<dbReference type="Gene3D" id="3.10.580.10">
    <property type="entry name" value="CBS-domain"/>
    <property type="match status" value="1"/>
</dbReference>
<dbReference type="PANTHER" id="PTHR11689:SF136">
    <property type="entry name" value="H(+)_CL(-) EXCHANGE TRANSPORTER 7"/>
    <property type="match status" value="1"/>
</dbReference>
<dbReference type="GO" id="GO:0005254">
    <property type="term" value="F:chloride channel activity"/>
    <property type="evidence" value="ECO:0007669"/>
    <property type="project" value="UniProtKB-UniRule"/>
</dbReference>
<evidence type="ECO:0000313" key="13">
    <source>
        <dbReference type="EMBL" id="CAI4011320.1"/>
    </source>
</evidence>
<evidence type="ECO:0000256" key="9">
    <source>
        <dbReference type="ARBA" id="ARBA00023214"/>
    </source>
</evidence>
<evidence type="ECO:0000256" key="5">
    <source>
        <dbReference type="ARBA" id="ARBA00022989"/>
    </source>
</evidence>
<evidence type="ECO:0000256" key="1">
    <source>
        <dbReference type="ARBA" id="ARBA00004141"/>
    </source>
</evidence>
<feature type="transmembrane region" description="Helical" evidence="11">
    <location>
        <begin position="184"/>
        <end position="202"/>
    </location>
</feature>
<keyword evidence="8 11" id="KW-0472">Membrane</keyword>
<reference evidence="13" key="1">
    <citation type="submission" date="2022-10" db="EMBL/GenBank/DDBJ databases">
        <authorList>
            <person name="Chen Y."/>
            <person name="Dougan E. K."/>
            <person name="Chan C."/>
            <person name="Rhodes N."/>
            <person name="Thang M."/>
        </authorList>
    </citation>
    <scope>NUCLEOTIDE SEQUENCE</scope>
</reference>
<keyword evidence="9 11" id="KW-0868">Chloride</keyword>
<proteinExistence type="inferred from homology"/>
<dbReference type="PRINTS" id="PR00762">
    <property type="entry name" value="CLCHANNEL"/>
</dbReference>
<keyword evidence="4" id="KW-0677">Repeat</keyword>
<protein>
    <recommendedName>
        <fullName evidence="11">Chloride channel protein</fullName>
    </recommendedName>
</protein>
<dbReference type="EMBL" id="CAMXCT030005079">
    <property type="protein sequence ID" value="CAL4798632.1"/>
    <property type="molecule type" value="Genomic_DNA"/>
</dbReference>
<evidence type="ECO:0000256" key="11">
    <source>
        <dbReference type="RuleBase" id="RU361221"/>
    </source>
</evidence>
<dbReference type="InterPro" id="IPR046342">
    <property type="entry name" value="CBS_dom_sf"/>
</dbReference>
<dbReference type="OrthoDB" id="421556at2759"/>
<dbReference type="InterPro" id="IPR051280">
    <property type="entry name" value="Cl-channel/antiporter"/>
</dbReference>
<dbReference type="InterPro" id="IPR000644">
    <property type="entry name" value="CBS_dom"/>
</dbReference>
<organism evidence="13">
    <name type="scientific">Cladocopium goreaui</name>
    <dbReference type="NCBI Taxonomy" id="2562237"/>
    <lineage>
        <taxon>Eukaryota</taxon>
        <taxon>Sar</taxon>
        <taxon>Alveolata</taxon>
        <taxon>Dinophyceae</taxon>
        <taxon>Suessiales</taxon>
        <taxon>Symbiodiniaceae</taxon>
        <taxon>Cladocopium</taxon>
    </lineage>
</organism>
<feature type="transmembrane region" description="Helical" evidence="11">
    <location>
        <begin position="149"/>
        <end position="172"/>
    </location>
</feature>
<comment type="caution">
    <text evidence="11">Lacks conserved residue(s) required for the propagation of feature annotation.</text>
</comment>
<feature type="domain" description="CBS" evidence="12">
    <location>
        <begin position="560"/>
        <end position="620"/>
    </location>
</feature>
<evidence type="ECO:0000313" key="15">
    <source>
        <dbReference type="Proteomes" id="UP001152797"/>
    </source>
</evidence>
<evidence type="ECO:0000256" key="8">
    <source>
        <dbReference type="ARBA" id="ARBA00023136"/>
    </source>
</evidence>
<comment type="similarity">
    <text evidence="11">Belongs to the chloride channel (TC 2.A.49) family.</text>
</comment>
<reference evidence="14 15" key="2">
    <citation type="submission" date="2024-05" db="EMBL/GenBank/DDBJ databases">
        <authorList>
            <person name="Chen Y."/>
            <person name="Shah S."/>
            <person name="Dougan E. K."/>
            <person name="Thang M."/>
            <person name="Chan C."/>
        </authorList>
    </citation>
    <scope>NUCLEOTIDE SEQUENCE [LARGE SCALE GENOMIC DNA]</scope>
</reference>
<keyword evidence="7 10" id="KW-0129">CBS domain</keyword>
<dbReference type="InterPro" id="IPR014743">
    <property type="entry name" value="Cl-channel_core"/>
</dbReference>
<dbReference type="Pfam" id="PF00654">
    <property type="entry name" value="Voltage_CLC"/>
    <property type="match status" value="1"/>
</dbReference>
<evidence type="ECO:0000256" key="6">
    <source>
        <dbReference type="ARBA" id="ARBA00023065"/>
    </source>
</evidence>
<dbReference type="PROSITE" id="PS51371">
    <property type="entry name" value="CBS"/>
    <property type="match status" value="2"/>
</dbReference>
<feature type="transmembrane region" description="Helical" evidence="11">
    <location>
        <begin position="352"/>
        <end position="369"/>
    </location>
</feature>
<feature type="transmembrane region" description="Helical" evidence="11">
    <location>
        <begin position="376"/>
        <end position="397"/>
    </location>
</feature>
<feature type="domain" description="CBS" evidence="12">
    <location>
        <begin position="501"/>
        <end position="556"/>
    </location>
</feature>
<feature type="transmembrane region" description="Helical" evidence="11">
    <location>
        <begin position="417"/>
        <end position="441"/>
    </location>
</feature>
<name>A0A9P1GF78_9DINO</name>
<accession>A0A9P1GF78</accession>
<feature type="transmembrane region" description="Helical" evidence="11">
    <location>
        <begin position="278"/>
        <end position="298"/>
    </location>
</feature>
<evidence type="ECO:0000256" key="3">
    <source>
        <dbReference type="ARBA" id="ARBA00022692"/>
    </source>
</evidence>
<comment type="subcellular location">
    <subcellularLocation>
        <location evidence="1 11">Membrane</location>
        <topology evidence="1 11">Multi-pass membrane protein</topology>
    </subcellularLocation>
</comment>
<evidence type="ECO:0000256" key="2">
    <source>
        <dbReference type="ARBA" id="ARBA00022448"/>
    </source>
</evidence>
<dbReference type="CDD" id="cd04591">
    <property type="entry name" value="CBS_pair_voltage-gated_CLC_euk_bac"/>
    <property type="match status" value="1"/>
</dbReference>
<dbReference type="SUPFAM" id="SSF81340">
    <property type="entry name" value="Clc chloride channel"/>
    <property type="match status" value="1"/>
</dbReference>
<keyword evidence="2 11" id="KW-0813">Transport</keyword>
<evidence type="ECO:0000256" key="4">
    <source>
        <dbReference type="ARBA" id="ARBA00022737"/>
    </source>
</evidence>
<dbReference type="PANTHER" id="PTHR11689">
    <property type="entry name" value="CHLORIDE CHANNEL PROTEIN CLC FAMILY MEMBER"/>
    <property type="match status" value="1"/>
</dbReference>
<evidence type="ECO:0000313" key="14">
    <source>
        <dbReference type="EMBL" id="CAL4798632.1"/>
    </source>
</evidence>
<evidence type="ECO:0000256" key="7">
    <source>
        <dbReference type="ARBA" id="ARBA00023122"/>
    </source>
</evidence>
<dbReference type="InterPro" id="IPR001807">
    <property type="entry name" value="ClC"/>
</dbReference>
<dbReference type="Pfam" id="PF00571">
    <property type="entry name" value="CBS"/>
    <property type="match status" value="2"/>
</dbReference>
<gene>
    <name evidence="13" type="ORF">C1SCF055_LOCUS36498</name>
</gene>
<keyword evidence="15" id="KW-1185">Reference proteome</keyword>
<dbReference type="EMBL" id="CAMXCT010005079">
    <property type="protein sequence ID" value="CAI4011320.1"/>
    <property type="molecule type" value="Genomic_DNA"/>
</dbReference>
<sequence length="620" mass="65427">MVGVATGCVASGIDYGIVRLTELRFDLMRVLIGGGANWAVLLLLQVALCGSFAAVAAVLVCFVSPLAAGSGIPEVKCRLNGLDLPFVVKSRTLLAKACGVLFSVSAGLPCGKEGPMIHSGSILGSLFARVVFARFPESSHLRDLDERDLIAAGGAAGVAAAFGAPVGGVLFALEEGASFWSPQVLLQALLCSSLSALTLNFFLGGFESLGFGTLGALGVLTFGSYFQSSGSSYRLWELPLFVALGVGGGLLGATFNALNIPLTLWRMRWVGPSGMKRFLESIAVAALISVIFFAPPAIQFECMVTDVKTDPHQSLSLTCDPSREHSTELQASLGLFMTPSEDAIKVLFHDPVAFHPGLLLLFGLIYFALACWTYGLGVPSGLFVPSLLIGSVFGRLLGEAVRSLGGASHGWSPPGMYALVGAAASLGGMARITVSLAVILVEATGNTQYSLPVLFAVMTSKAVGDRFNHGIYDIHIHLKKMPLLEDPTRVSLCDEVVSGIMTQDVQSLQPAESHARLSSILQTSHNAFPLVNSKGSLLGLISRNALVQLSSSSNPEPINLTPCSNLGAYSIRESATVRRAYDLFRSMGLRHLPVVTVDNTLCGILTRKDFLEHCASCTEC</sequence>
<keyword evidence="6 11" id="KW-0406">Ion transport</keyword>
<dbReference type="EMBL" id="CAMXCT020005079">
    <property type="protein sequence ID" value="CAL1164695.1"/>
    <property type="molecule type" value="Genomic_DNA"/>
</dbReference>
<feature type="transmembrane region" description="Helical" evidence="11">
    <location>
        <begin position="38"/>
        <end position="63"/>
    </location>
</feature>
<dbReference type="GO" id="GO:0005765">
    <property type="term" value="C:lysosomal membrane"/>
    <property type="evidence" value="ECO:0007669"/>
    <property type="project" value="TreeGrafter"/>
</dbReference>
<evidence type="ECO:0000259" key="12">
    <source>
        <dbReference type="PROSITE" id="PS51371"/>
    </source>
</evidence>